<evidence type="ECO:0000313" key="2">
    <source>
        <dbReference type="EMBL" id="RGB81471.1"/>
    </source>
</evidence>
<dbReference type="EMBL" id="QVEP01000005">
    <property type="protein sequence ID" value="RGB81471.1"/>
    <property type="molecule type" value="Genomic_DNA"/>
</dbReference>
<sequence length="422" mass="46717">MASSPAPVMPAQVSAASYGRLQLAVTGRNDYTPIENAIIQITDTGNPDNIIEELTTDNSGETPTIELPAPPVSYSLESSSAQPYSEYNFTVQAEGYSNLTISGAQILANVTALQSARLMPLANIEASPIVVPPHTLYGNFPPKIAEAEIKDVSESGEVVLSRVVIPETIIVHDGPPTDTRAANYYIPFKEYIKNVASSEIYATWPESSIIANCLAIISFTLNRVFTEWYRNKGYDFTITNSTAYDHFFVYGRNIFENISETVDMIFSNYLSRPGVLQPILTQYCDGRRVSCPNWMSQWGSKDLGEQGYSPIEILRYYYGDDIYINSAEQISGIPSSWPGYNLTIGSSGQKVQQIQEQLNRISDNYPAIPKIAADGIYGNQTAEAVRTFQKIFNLPQTGVTDYATWYKISQIYVGVSRIAELN</sequence>
<dbReference type="Proteomes" id="UP000260773">
    <property type="component" value="Unassembled WGS sequence"/>
</dbReference>
<dbReference type="Pfam" id="PF01471">
    <property type="entry name" value="PG_binding_1"/>
    <property type="match status" value="1"/>
</dbReference>
<dbReference type="AlphaFoldDB" id="A0A3E2TRL3"/>
<dbReference type="InterPro" id="IPR036366">
    <property type="entry name" value="PGBDSf"/>
</dbReference>
<name>A0A3E2TRL3_9FIRM</name>
<feature type="domain" description="Peptidoglycan binding-like" evidence="1">
    <location>
        <begin position="347"/>
        <end position="407"/>
    </location>
</feature>
<reference evidence="2 3" key="1">
    <citation type="submission" date="2018-08" db="EMBL/GenBank/DDBJ databases">
        <title>A genome reference for cultivated species of the human gut microbiota.</title>
        <authorList>
            <person name="Zou Y."/>
            <person name="Xue W."/>
            <person name="Luo G."/>
        </authorList>
    </citation>
    <scope>NUCLEOTIDE SEQUENCE [LARGE SCALE GENOMIC DNA]</scope>
    <source>
        <strain evidence="2 3">AF45-17</strain>
    </source>
</reference>
<proteinExistence type="predicted"/>
<comment type="caution">
    <text evidence="2">The sequence shown here is derived from an EMBL/GenBank/DDBJ whole genome shotgun (WGS) entry which is preliminary data.</text>
</comment>
<protein>
    <submittedName>
        <fullName evidence="2">Peptidoglycan-binding protein</fullName>
    </submittedName>
</protein>
<organism evidence="2 3">
    <name type="scientific">Coprococcus catus</name>
    <dbReference type="NCBI Taxonomy" id="116085"/>
    <lineage>
        <taxon>Bacteria</taxon>
        <taxon>Bacillati</taxon>
        <taxon>Bacillota</taxon>
        <taxon>Clostridia</taxon>
        <taxon>Lachnospirales</taxon>
        <taxon>Lachnospiraceae</taxon>
        <taxon>Coprococcus</taxon>
    </lineage>
</organism>
<dbReference type="SUPFAM" id="SSF47090">
    <property type="entry name" value="PGBD-like"/>
    <property type="match status" value="1"/>
</dbReference>
<accession>A0A3E2TRL3</accession>
<evidence type="ECO:0000259" key="1">
    <source>
        <dbReference type="Pfam" id="PF01471"/>
    </source>
</evidence>
<dbReference type="Gene3D" id="1.10.101.10">
    <property type="entry name" value="PGBD-like superfamily/PGBD"/>
    <property type="match status" value="1"/>
</dbReference>
<gene>
    <name evidence="2" type="ORF">DW070_03210</name>
</gene>
<evidence type="ECO:0000313" key="3">
    <source>
        <dbReference type="Proteomes" id="UP000260773"/>
    </source>
</evidence>
<dbReference type="InterPro" id="IPR036365">
    <property type="entry name" value="PGBD-like_sf"/>
</dbReference>
<dbReference type="InterPro" id="IPR002477">
    <property type="entry name" value="Peptidoglycan-bd-like"/>
</dbReference>